<dbReference type="GO" id="GO:0004589">
    <property type="term" value="F:dihydroorotate dehydrogenase (NAD+) activity"/>
    <property type="evidence" value="ECO:0007669"/>
    <property type="project" value="UniProtKB-EC"/>
</dbReference>
<evidence type="ECO:0000313" key="14">
    <source>
        <dbReference type="EMBL" id="SJZ75936.1"/>
    </source>
</evidence>
<organism evidence="14 15">
    <name type="scientific">Garciella nitratireducens DSM 15102</name>
    <dbReference type="NCBI Taxonomy" id="1121911"/>
    <lineage>
        <taxon>Bacteria</taxon>
        <taxon>Bacillati</taxon>
        <taxon>Bacillota</taxon>
        <taxon>Clostridia</taxon>
        <taxon>Eubacteriales</taxon>
        <taxon>Eubacteriaceae</taxon>
        <taxon>Garciella</taxon>
    </lineage>
</organism>
<feature type="binding site" evidence="12">
    <location>
        <position position="23"/>
    </location>
    <ligand>
        <name>FMN</name>
        <dbReference type="ChEBI" id="CHEBI:58210"/>
    </ligand>
</feature>
<comment type="similarity">
    <text evidence="4 12">Belongs to the dihydroorotate dehydrogenase family. Type 1 subfamily.</text>
</comment>
<comment type="cofactor">
    <cofactor evidence="12">
        <name>FMN</name>
        <dbReference type="ChEBI" id="CHEBI:58210"/>
    </cofactor>
    <text evidence="12">Binds 1 FMN per subunit.</text>
</comment>
<dbReference type="PIRSF" id="PIRSF000164">
    <property type="entry name" value="DHO_oxidase"/>
    <property type="match status" value="1"/>
</dbReference>
<comment type="function">
    <text evidence="1">Catalyzes the conversion of dihydroorotate to orotate with NAD(+) as electron acceptor.</text>
</comment>
<dbReference type="SUPFAM" id="SSF51395">
    <property type="entry name" value="FMN-linked oxidoreductases"/>
    <property type="match status" value="1"/>
</dbReference>
<dbReference type="GO" id="GO:0044205">
    <property type="term" value="P:'de novo' UMP biosynthetic process"/>
    <property type="evidence" value="ECO:0007669"/>
    <property type="project" value="UniProtKB-UniRule"/>
</dbReference>
<feature type="active site" description="Nucleophile" evidence="12">
    <location>
        <position position="131"/>
    </location>
</feature>
<dbReference type="OrthoDB" id="9794954at2"/>
<dbReference type="InterPro" id="IPR012135">
    <property type="entry name" value="Dihydroorotate_DH_1_2"/>
</dbReference>
<dbReference type="GO" id="GO:0006207">
    <property type="term" value="P:'de novo' pyrimidine nucleobase biosynthetic process"/>
    <property type="evidence" value="ECO:0007669"/>
    <property type="project" value="InterPro"/>
</dbReference>
<name>A0A1T4N9Y7_9FIRM</name>
<evidence type="ECO:0000256" key="2">
    <source>
        <dbReference type="ARBA" id="ARBA00004496"/>
    </source>
</evidence>
<protein>
    <recommendedName>
        <fullName evidence="12">Dihydroorotate dehydrogenase</fullName>
        <shortName evidence="12">DHOD</shortName>
        <shortName evidence="12">DHODase</shortName>
        <shortName evidence="12">DHOdehase</shortName>
        <ecNumber evidence="12">1.3.-.-</ecNumber>
    </recommendedName>
</protein>
<dbReference type="InterPro" id="IPR013785">
    <property type="entry name" value="Aldolase_TIM"/>
</dbReference>
<keyword evidence="6 12" id="KW-0285">Flavoprotein</keyword>
<dbReference type="RefSeq" id="WP_087678999.1">
    <property type="nucleotide sequence ID" value="NZ_FUWV01000010.1"/>
</dbReference>
<feature type="binding site" evidence="12">
    <location>
        <begin position="47"/>
        <end position="48"/>
    </location>
    <ligand>
        <name>FMN</name>
        <dbReference type="ChEBI" id="CHEBI:58210"/>
    </ligand>
</feature>
<evidence type="ECO:0000256" key="7">
    <source>
        <dbReference type="ARBA" id="ARBA00022643"/>
    </source>
</evidence>
<evidence type="ECO:0000313" key="15">
    <source>
        <dbReference type="Proteomes" id="UP000196365"/>
    </source>
</evidence>
<dbReference type="EC" id="1.3.-.-" evidence="12"/>
<dbReference type="InterPro" id="IPR033888">
    <property type="entry name" value="DHOD_1B"/>
</dbReference>
<evidence type="ECO:0000256" key="9">
    <source>
        <dbReference type="ARBA" id="ARBA00023002"/>
    </source>
</evidence>
<reference evidence="14 15" key="1">
    <citation type="submission" date="2017-02" db="EMBL/GenBank/DDBJ databases">
        <authorList>
            <person name="Peterson S.W."/>
        </authorList>
    </citation>
    <scope>NUCLEOTIDE SEQUENCE [LARGE SCALE GENOMIC DNA]</scope>
    <source>
        <strain evidence="14 15">DSM 15102</strain>
    </source>
</reference>
<dbReference type="InterPro" id="IPR049622">
    <property type="entry name" value="Dihydroorotate_DH_I"/>
</dbReference>
<feature type="binding site" evidence="12">
    <location>
        <position position="47"/>
    </location>
    <ligand>
        <name>substrate</name>
    </ligand>
</feature>
<dbReference type="HAMAP" id="MF_00224">
    <property type="entry name" value="DHO_dh_type1"/>
    <property type="match status" value="1"/>
</dbReference>
<dbReference type="PANTHER" id="PTHR48109:SF1">
    <property type="entry name" value="DIHYDROOROTATE DEHYDROGENASE (FUMARATE)"/>
    <property type="match status" value="1"/>
</dbReference>
<comment type="catalytic activity">
    <reaction evidence="12">
        <text>(S)-dihydroorotate + A = orotate + AH2</text>
        <dbReference type="Rhea" id="RHEA:18073"/>
        <dbReference type="ChEBI" id="CHEBI:13193"/>
        <dbReference type="ChEBI" id="CHEBI:17499"/>
        <dbReference type="ChEBI" id="CHEBI:30839"/>
        <dbReference type="ChEBI" id="CHEBI:30864"/>
    </reaction>
</comment>
<evidence type="ECO:0000256" key="5">
    <source>
        <dbReference type="ARBA" id="ARBA00022490"/>
    </source>
</evidence>
<dbReference type="CDD" id="cd04740">
    <property type="entry name" value="DHOD_1B_like"/>
    <property type="match status" value="1"/>
</dbReference>
<feature type="domain" description="Dihydroorotate dehydrogenase catalytic" evidence="13">
    <location>
        <begin position="6"/>
        <end position="287"/>
    </location>
</feature>
<evidence type="ECO:0000256" key="6">
    <source>
        <dbReference type="ARBA" id="ARBA00022630"/>
    </source>
</evidence>
<feature type="binding site" evidence="12">
    <location>
        <position position="218"/>
    </location>
    <ligand>
        <name>FMN</name>
        <dbReference type="ChEBI" id="CHEBI:58210"/>
    </ligand>
</feature>
<accession>A0A1T4N9Y7</accession>
<feature type="binding site" evidence="12">
    <location>
        <position position="192"/>
    </location>
    <ligand>
        <name>FMN</name>
        <dbReference type="ChEBI" id="CHEBI:58210"/>
    </ligand>
</feature>
<keyword evidence="7 12" id="KW-0288">FMN</keyword>
<dbReference type="GO" id="GO:0005737">
    <property type="term" value="C:cytoplasm"/>
    <property type="evidence" value="ECO:0007669"/>
    <property type="project" value="UniProtKB-SubCell"/>
</dbReference>
<dbReference type="NCBIfam" id="NF005574">
    <property type="entry name" value="PRK07259.1"/>
    <property type="match status" value="1"/>
</dbReference>
<dbReference type="EMBL" id="FUWV01000010">
    <property type="protein sequence ID" value="SJZ75936.1"/>
    <property type="molecule type" value="Genomic_DNA"/>
</dbReference>
<evidence type="ECO:0000256" key="11">
    <source>
        <dbReference type="ARBA" id="ARBA00048996"/>
    </source>
</evidence>
<dbReference type="PANTHER" id="PTHR48109">
    <property type="entry name" value="DIHYDROOROTATE DEHYDROGENASE (QUINONE), MITOCHONDRIAL-RELATED"/>
    <property type="match status" value="1"/>
</dbReference>
<evidence type="ECO:0000256" key="4">
    <source>
        <dbReference type="ARBA" id="ARBA00008008"/>
    </source>
</evidence>
<dbReference type="UniPathway" id="UPA00070"/>
<feature type="binding site" evidence="12">
    <location>
        <position position="128"/>
    </location>
    <ligand>
        <name>FMN</name>
        <dbReference type="ChEBI" id="CHEBI:58210"/>
    </ligand>
</feature>
<dbReference type="PROSITE" id="PS00912">
    <property type="entry name" value="DHODEHASE_2"/>
    <property type="match status" value="1"/>
</dbReference>
<dbReference type="Proteomes" id="UP000196365">
    <property type="component" value="Unassembled WGS sequence"/>
</dbReference>
<keyword evidence="8 12" id="KW-0665">Pyrimidine biosynthesis</keyword>
<dbReference type="InterPro" id="IPR050074">
    <property type="entry name" value="DHO_dehydrogenase"/>
</dbReference>
<dbReference type="InterPro" id="IPR005720">
    <property type="entry name" value="Dihydroorotate_DH_cat"/>
</dbReference>
<sequence>MNNLDLKIKLGDLDLKNPVITASGTFGFGREYGELYDINQLGAITTKGITLKPKSGNPPPRIAETYGGILNSVGLENPGIDRFIEEELPFLECLKIPVIVNIAGNTIEDYAIVAERLRGSNISAVEINISCPNVNKGGLHFGTHPDSVYQVTKAVRDKWDKTLIIKLTPNVTSITEIALAAQEAGADVISLINTLLAMDIDIHKRKAILGNILGGLSGPAVLPVALRMVYQIAKVVKIPIIGMGGIMTGEDAIKFLLAGASAISIGTGNFIHPTCPLEVLKGIEKYMKKYGFYSMKEIIGQLQ</sequence>
<feature type="binding site" evidence="12">
    <location>
        <begin position="193"/>
        <end position="194"/>
    </location>
    <ligand>
        <name>substrate</name>
    </ligand>
</feature>
<comment type="subcellular location">
    <subcellularLocation>
        <location evidence="2 12">Cytoplasm</location>
    </subcellularLocation>
</comment>
<feature type="binding site" evidence="12">
    <location>
        <position position="166"/>
    </location>
    <ligand>
        <name>FMN</name>
        <dbReference type="ChEBI" id="CHEBI:58210"/>
    </ligand>
</feature>
<dbReference type="PROSITE" id="PS00911">
    <property type="entry name" value="DHODEHASE_1"/>
    <property type="match status" value="1"/>
</dbReference>
<evidence type="ECO:0000256" key="12">
    <source>
        <dbReference type="HAMAP-Rule" id="MF_00224"/>
    </source>
</evidence>
<comment type="catalytic activity">
    <reaction evidence="11">
        <text>(S)-dihydroorotate + NAD(+) = orotate + NADH + H(+)</text>
        <dbReference type="Rhea" id="RHEA:13513"/>
        <dbReference type="ChEBI" id="CHEBI:15378"/>
        <dbReference type="ChEBI" id="CHEBI:30839"/>
        <dbReference type="ChEBI" id="CHEBI:30864"/>
        <dbReference type="ChEBI" id="CHEBI:57540"/>
        <dbReference type="ChEBI" id="CHEBI:57945"/>
        <dbReference type="EC" id="1.3.1.14"/>
    </reaction>
</comment>
<keyword evidence="5 12" id="KW-0963">Cytoplasm</keyword>
<proteinExistence type="inferred from homology"/>
<dbReference type="AlphaFoldDB" id="A0A1T4N9Y7"/>
<dbReference type="FunFam" id="3.20.20.70:FF:000027">
    <property type="entry name" value="Dihydropyrimidine dehydrogenase [NADP(+)]"/>
    <property type="match status" value="1"/>
</dbReference>
<dbReference type="NCBIfam" id="TIGR01037">
    <property type="entry name" value="pyrD_sub1_fam"/>
    <property type="match status" value="1"/>
</dbReference>
<feature type="binding site" evidence="12">
    <location>
        <position position="128"/>
    </location>
    <ligand>
        <name>substrate</name>
    </ligand>
</feature>
<evidence type="ECO:0000256" key="10">
    <source>
        <dbReference type="ARBA" id="ARBA00023027"/>
    </source>
</evidence>
<dbReference type="Pfam" id="PF01180">
    <property type="entry name" value="DHO_dh"/>
    <property type="match status" value="1"/>
</dbReference>
<dbReference type="InterPro" id="IPR001295">
    <property type="entry name" value="Dihydroorotate_DH_CS"/>
</dbReference>
<keyword evidence="10" id="KW-0520">NAD</keyword>
<gene>
    <name evidence="12" type="primary">pyrD</name>
    <name evidence="14" type="ORF">SAMN02745973_01599</name>
</gene>
<dbReference type="InterPro" id="IPR024920">
    <property type="entry name" value="Dihydroorotate_DH_1"/>
</dbReference>
<comment type="pathway">
    <text evidence="3">Pyrimidine metabolism; UMP biosynthesis via de novo pathway; orotate from (S)-dihydroorotate (NAD(+) route): step 1/1.</text>
</comment>
<feature type="binding site" evidence="12">
    <location>
        <begin position="244"/>
        <end position="245"/>
    </location>
    <ligand>
        <name>FMN</name>
        <dbReference type="ChEBI" id="CHEBI:58210"/>
    </ligand>
</feature>
<evidence type="ECO:0000256" key="8">
    <source>
        <dbReference type="ARBA" id="ARBA00022975"/>
    </source>
</evidence>
<feature type="binding site" evidence="12">
    <location>
        <position position="101"/>
    </location>
    <ligand>
        <name>FMN</name>
        <dbReference type="ChEBI" id="CHEBI:58210"/>
    </ligand>
</feature>
<feature type="binding site" evidence="12">
    <location>
        <begin position="71"/>
        <end position="75"/>
    </location>
    <ligand>
        <name>substrate</name>
    </ligand>
</feature>
<evidence type="ECO:0000256" key="3">
    <source>
        <dbReference type="ARBA" id="ARBA00004715"/>
    </source>
</evidence>
<keyword evidence="9 12" id="KW-0560">Oxidoreductase</keyword>
<feature type="binding site" evidence="12">
    <location>
        <begin position="266"/>
        <end position="267"/>
    </location>
    <ligand>
        <name>FMN</name>
        <dbReference type="ChEBI" id="CHEBI:58210"/>
    </ligand>
</feature>
<evidence type="ECO:0000259" key="13">
    <source>
        <dbReference type="Pfam" id="PF01180"/>
    </source>
</evidence>
<dbReference type="Gene3D" id="3.20.20.70">
    <property type="entry name" value="Aldolase class I"/>
    <property type="match status" value="1"/>
</dbReference>
<keyword evidence="15" id="KW-1185">Reference proteome</keyword>
<evidence type="ECO:0000256" key="1">
    <source>
        <dbReference type="ARBA" id="ARBA00003616"/>
    </source>
</evidence>